<comment type="subcellular location">
    <subcellularLocation>
        <location evidence="1">Cell membrane</location>
        <topology evidence="1">Peripheral membrane protein</topology>
    </subcellularLocation>
</comment>
<keyword evidence="6 11" id="KW-0067">ATP-binding</keyword>
<evidence type="ECO:0000256" key="7">
    <source>
        <dbReference type="ARBA" id="ARBA00022967"/>
    </source>
</evidence>
<keyword evidence="4" id="KW-0677">Repeat</keyword>
<dbReference type="InterPro" id="IPR027417">
    <property type="entry name" value="P-loop_NTPase"/>
</dbReference>
<dbReference type="Gene3D" id="3.40.50.300">
    <property type="entry name" value="P-loop containing nucleotide triphosphate hydrolases"/>
    <property type="match status" value="2"/>
</dbReference>
<comment type="caution">
    <text evidence="11">The sequence shown here is derived from an EMBL/GenBank/DDBJ whole genome shotgun (WGS) entry which is preliminary data.</text>
</comment>
<keyword evidence="2" id="KW-0813">Transport</keyword>
<dbReference type="PANTHER" id="PTHR43790:SF9">
    <property type="entry name" value="GALACTOFURANOSE TRANSPORTER ATP-BINDING PROTEIN YTFR"/>
    <property type="match status" value="1"/>
</dbReference>
<dbReference type="FunFam" id="3.40.50.300:FF:000127">
    <property type="entry name" value="Ribose import ATP-binding protein RbsA"/>
    <property type="match status" value="1"/>
</dbReference>
<keyword evidence="7" id="KW-1278">Translocase</keyword>
<organism evidence="11 12">
    <name type="scientific">Propioniferax innocua</name>
    <dbReference type="NCBI Taxonomy" id="1753"/>
    <lineage>
        <taxon>Bacteria</taxon>
        <taxon>Bacillati</taxon>
        <taxon>Actinomycetota</taxon>
        <taxon>Actinomycetes</taxon>
        <taxon>Propionibacteriales</taxon>
        <taxon>Propionibacteriaceae</taxon>
        <taxon>Propioniferax</taxon>
    </lineage>
</organism>
<dbReference type="EMBL" id="VFOR01000001">
    <property type="protein sequence ID" value="TQL63410.1"/>
    <property type="molecule type" value="Genomic_DNA"/>
</dbReference>
<feature type="domain" description="ABC transporter" evidence="10">
    <location>
        <begin position="254"/>
        <end position="498"/>
    </location>
</feature>
<evidence type="ECO:0000259" key="10">
    <source>
        <dbReference type="PROSITE" id="PS50893"/>
    </source>
</evidence>
<sequence>MQTGAAQPVLTLDGVTKRFGPITVVDDVTVHLHPGQVTALLGENGAGKSTLIKMMCGVYQPDGGRILIDGVETQLPNTRVAAAHGIATIHQELNLTPNMSVAENIVLGNTPSRFGLVNRREMRRRARAALDRIGLDVNLDRPVGTLGVARQQLVEIAKALATDARILILDEPTAALTGKEISALFDVVEELRAKGVAMAFISHHLDEIATIGNTVTVIRDGQYIDTVSAQTPEPELIRMMVGRDIAEQFPRRSADPGDVVLDVQGLTSQGAFADIDLQVHAGEVLGIAGLVGAGRTEVLRAIAGVDAYDAGSVAVGGRRVPGNSVTSAIANGIGLVPEDRKAEGLVLGASVQENIGYATLRSTSHLGLADLGGQRRRAQGVVDRLRIRLASLDQEVKNLSGGNQQKVVFGRWVEAESHVLLLDEPTRGVDVGAKVEIYELINAITEAGHAVVMVSSELPEVMGMSDRIVVMSRGRIAGEVDPATATQDSIMALAVSNTPSATDDIATSDPTSEEKAS</sequence>
<dbReference type="PROSITE" id="PS00211">
    <property type="entry name" value="ABC_TRANSPORTER_1"/>
    <property type="match status" value="1"/>
</dbReference>
<dbReference type="InterPro" id="IPR050107">
    <property type="entry name" value="ABC_carbohydrate_import_ATPase"/>
</dbReference>
<evidence type="ECO:0000256" key="2">
    <source>
        <dbReference type="ARBA" id="ARBA00022448"/>
    </source>
</evidence>
<dbReference type="GO" id="GO:0016887">
    <property type="term" value="F:ATP hydrolysis activity"/>
    <property type="evidence" value="ECO:0007669"/>
    <property type="project" value="InterPro"/>
</dbReference>
<evidence type="ECO:0000256" key="8">
    <source>
        <dbReference type="ARBA" id="ARBA00023136"/>
    </source>
</evidence>
<dbReference type="Proteomes" id="UP000316196">
    <property type="component" value="Unassembled WGS sequence"/>
</dbReference>
<evidence type="ECO:0000256" key="3">
    <source>
        <dbReference type="ARBA" id="ARBA00022475"/>
    </source>
</evidence>
<evidence type="ECO:0000256" key="4">
    <source>
        <dbReference type="ARBA" id="ARBA00022737"/>
    </source>
</evidence>
<evidence type="ECO:0000256" key="9">
    <source>
        <dbReference type="SAM" id="MobiDB-lite"/>
    </source>
</evidence>
<reference evidence="11 12" key="1">
    <citation type="submission" date="2019-06" db="EMBL/GenBank/DDBJ databases">
        <title>Sequencing the genomes of 1000 actinobacteria strains.</title>
        <authorList>
            <person name="Klenk H.-P."/>
        </authorList>
    </citation>
    <scope>NUCLEOTIDE SEQUENCE [LARGE SCALE GENOMIC DNA]</scope>
    <source>
        <strain evidence="11 12">DSM 8251</strain>
    </source>
</reference>
<dbReference type="PANTHER" id="PTHR43790">
    <property type="entry name" value="CARBOHYDRATE TRANSPORT ATP-BINDING PROTEIN MG119-RELATED"/>
    <property type="match status" value="1"/>
</dbReference>
<dbReference type="GO" id="GO:0005524">
    <property type="term" value="F:ATP binding"/>
    <property type="evidence" value="ECO:0007669"/>
    <property type="project" value="UniProtKB-KW"/>
</dbReference>
<evidence type="ECO:0000313" key="11">
    <source>
        <dbReference type="EMBL" id="TQL63410.1"/>
    </source>
</evidence>
<keyword evidence="3" id="KW-1003">Cell membrane</keyword>
<dbReference type="CDD" id="cd03216">
    <property type="entry name" value="ABC_Carb_Monos_I"/>
    <property type="match status" value="1"/>
</dbReference>
<evidence type="ECO:0000256" key="5">
    <source>
        <dbReference type="ARBA" id="ARBA00022741"/>
    </source>
</evidence>
<dbReference type="SMART" id="SM00382">
    <property type="entry name" value="AAA"/>
    <property type="match status" value="2"/>
</dbReference>
<evidence type="ECO:0000256" key="6">
    <source>
        <dbReference type="ARBA" id="ARBA00022840"/>
    </source>
</evidence>
<dbReference type="CDD" id="cd03215">
    <property type="entry name" value="ABC_Carb_Monos_II"/>
    <property type="match status" value="1"/>
</dbReference>
<dbReference type="PROSITE" id="PS50893">
    <property type="entry name" value="ABC_TRANSPORTER_2"/>
    <property type="match status" value="2"/>
</dbReference>
<dbReference type="GO" id="GO:0005886">
    <property type="term" value="C:plasma membrane"/>
    <property type="evidence" value="ECO:0007669"/>
    <property type="project" value="UniProtKB-SubCell"/>
</dbReference>
<name>A0A542ZT26_9ACTN</name>
<keyword evidence="5" id="KW-0547">Nucleotide-binding</keyword>
<proteinExistence type="predicted"/>
<feature type="region of interest" description="Disordered" evidence="9">
    <location>
        <begin position="496"/>
        <end position="517"/>
    </location>
</feature>
<dbReference type="AlphaFoldDB" id="A0A542ZT26"/>
<evidence type="ECO:0000313" key="12">
    <source>
        <dbReference type="Proteomes" id="UP000316196"/>
    </source>
</evidence>
<dbReference type="Pfam" id="PF00005">
    <property type="entry name" value="ABC_tran"/>
    <property type="match status" value="2"/>
</dbReference>
<dbReference type="InterPro" id="IPR003439">
    <property type="entry name" value="ABC_transporter-like_ATP-bd"/>
</dbReference>
<dbReference type="InterPro" id="IPR003593">
    <property type="entry name" value="AAA+_ATPase"/>
</dbReference>
<protein>
    <submittedName>
        <fullName evidence="11">Monosaccharide ABC transporter ATP-binding protein (CUT2 family)</fullName>
    </submittedName>
</protein>
<keyword evidence="8" id="KW-0472">Membrane</keyword>
<keyword evidence="12" id="KW-1185">Reference proteome</keyword>
<gene>
    <name evidence="11" type="ORF">FB460_1222</name>
</gene>
<evidence type="ECO:0000256" key="1">
    <source>
        <dbReference type="ARBA" id="ARBA00004202"/>
    </source>
</evidence>
<dbReference type="RefSeq" id="WP_246044254.1">
    <property type="nucleotide sequence ID" value="NZ_VFOR01000001.1"/>
</dbReference>
<feature type="domain" description="ABC transporter" evidence="10">
    <location>
        <begin position="10"/>
        <end position="245"/>
    </location>
</feature>
<accession>A0A542ZT26</accession>
<dbReference type="InterPro" id="IPR017871">
    <property type="entry name" value="ABC_transporter-like_CS"/>
</dbReference>
<dbReference type="SUPFAM" id="SSF52540">
    <property type="entry name" value="P-loop containing nucleoside triphosphate hydrolases"/>
    <property type="match status" value="2"/>
</dbReference>